<protein>
    <submittedName>
        <fullName evidence="5">Surface antigen (D15)</fullName>
    </submittedName>
</protein>
<keyword evidence="1 3" id="KW-0732">Signal</keyword>
<dbReference type="SUPFAM" id="SSF56300">
    <property type="entry name" value="Metallo-dependent phosphatases"/>
    <property type="match status" value="1"/>
</dbReference>
<feature type="chain" id="PRO_5001868578" evidence="3">
    <location>
        <begin position="22"/>
        <end position="1236"/>
    </location>
</feature>
<keyword evidence="2" id="KW-0378">Hydrolase</keyword>
<dbReference type="PANTHER" id="PTHR10161">
    <property type="entry name" value="TARTRATE-RESISTANT ACID PHOSPHATASE TYPE 5"/>
    <property type="match status" value="1"/>
</dbReference>
<dbReference type="Gene3D" id="3.60.21.10">
    <property type="match status" value="1"/>
</dbReference>
<evidence type="ECO:0000256" key="1">
    <source>
        <dbReference type="ARBA" id="ARBA00022729"/>
    </source>
</evidence>
<dbReference type="RefSeq" id="WP_042496622.1">
    <property type="nucleotide sequence ID" value="NZ_BBNU01000004.1"/>
</dbReference>
<dbReference type="PANTHER" id="PTHR10161:SF14">
    <property type="entry name" value="TARTRATE-RESISTANT ACID PHOSPHATASE TYPE 5"/>
    <property type="match status" value="1"/>
</dbReference>
<dbReference type="Proteomes" id="UP000029643">
    <property type="component" value="Unassembled WGS sequence"/>
</dbReference>
<dbReference type="EMBL" id="BBNU01000004">
    <property type="protein sequence ID" value="GAL78894.1"/>
    <property type="molecule type" value="Genomic_DNA"/>
</dbReference>
<gene>
    <name evidence="5" type="ORF">JCM19274_3452</name>
</gene>
<evidence type="ECO:0000256" key="2">
    <source>
        <dbReference type="ARBA" id="ARBA00022801"/>
    </source>
</evidence>
<sequence>MTKTLRYITLSLSVFFINACATYKTQINDLSDAKFPNKEIIYSFYLVGDAGNSPIGSESTGLKAFREEINKASEQSTVLFLGDNVYPRGLPKSGDKGREFAEYQLKIQTEAVKDFKGETIFIPGNHDWYSNGLKGLKRQEKYIEDALGKNTFLPEDGCPIEKVEISDEVEMIIIDTEWYLANWDKHPTINDDCEIKTRTRFFEELESLIKKARGKSTIIAMHHPMFTNGLHGGEYDFKSHMQPLPVLGTLKNVLRETIGISPEDIQNKRYNELQKRVVTLAQENDKVILVSGHEHNLQYFEKYNLAQIVSGAGSKSTPTHNVVDAFSASVPGYARLDIFKDGSSFVRFYSAEENKVIFQTEVHGPDKKIDESAFEDSFIKTKKASIYSDEEVDKSGFHKAIWGGERYREFYGTKIEAPVVNLDTMFGGLTPSRKGGGHQSKSLQLKDKTGKRYVMRALRKSATVYLQAMAFKDQYIADEFDDTVTESVLLDFYTGSHPYAPFVTGALSDAIDLFHTNPTIYYVPKQKALIGFNDDFGDELYMIEEHVSDGHGDVASFGFANKIESTDDLMKKLRKDEKYKVDEASYLRARLFDMVIGDWDRHRDQWRWAEFENKETGEVIYKPIPRDRDQAFSIMGDGGLMQVATRIIPSLKLMEGFTDDIRNVKGFNFSPYSLDMTFLNQTSKTQWEKQIKFIQNNLTEAVIDDAFTHFPKEVQGETVTEMKRVLLERIKNLPTFGIEYYKLLNECAVVTGTDKDDLFEIERLPNGETRLTASRIKNGEKGIVIFDKTYSKDDTKEIWIYGLDDEDEFHAFGEGDHLIKVRLIGGQNNDTYNIENGKKVVFYDYKSKKNTIKLNNGKDKLTDDYDTNVYDFARLKSSTNQFVPVIGANPDDGLKIGFLNTLTHYGFESNPFSSQHSIGASYYFATSGFDFEYTGEFSNVVGKWNLGVNAKFTSPNYAVNFFGYGNSTPNLNIDNEDAFGLDYNRVKYSTLSFAPSLNWRGKMGGHFKVSLSYEAIEVEESTDRFINTFYVENGADNHKQFAGVDALYTFQNKDNEAFPTMGMQTSLQAGYKTNIEASRGFGYLIPGLGFDYKLIPSGQLVLATQLKAHLIFGDDFEFYQAASLGGDNGLRGYRNERFSGKNAFYQSTDLRLNLTKLRTSLLPLHIGGVYGGFDYGRVWIDDNLALDNNTAFNSNRWNTSVGGGVFANAANIMTLNLSAFNSNDGLRFAFKVGFGF</sequence>
<organism evidence="5 6">
    <name type="scientific">Algibacter lectus</name>
    <dbReference type="NCBI Taxonomy" id="221126"/>
    <lineage>
        <taxon>Bacteria</taxon>
        <taxon>Pseudomonadati</taxon>
        <taxon>Bacteroidota</taxon>
        <taxon>Flavobacteriia</taxon>
        <taxon>Flavobacteriales</taxon>
        <taxon>Flavobacteriaceae</taxon>
        <taxon>Algibacter</taxon>
    </lineage>
</organism>
<reference evidence="5" key="1">
    <citation type="journal article" date="2014" name="Genome Announc.">
        <title>Draft Genome Sequences of Marine Flavobacterium Algibacter lectus Strains SS8 and NR4.</title>
        <authorList>
            <person name="Takatani N."/>
            <person name="Nakanishi M."/>
            <person name="Meirelles P."/>
            <person name="Mino S."/>
            <person name="Suda W."/>
            <person name="Oshima K."/>
            <person name="Hattori M."/>
            <person name="Ohkuma M."/>
            <person name="Hosokawa M."/>
            <person name="Miyashita K."/>
            <person name="Thompson F.L."/>
            <person name="Niwa A."/>
            <person name="Sawabe T."/>
            <person name="Sawabe T."/>
        </authorList>
    </citation>
    <scope>NUCLEOTIDE SEQUENCE [LARGE SCALE GENOMIC DNA]</scope>
    <source>
        <strain evidence="5">JCM 19274</strain>
    </source>
</reference>
<dbReference type="STRING" id="221126.SAMN04489722_103476"/>
<evidence type="ECO:0000256" key="3">
    <source>
        <dbReference type="SAM" id="SignalP"/>
    </source>
</evidence>
<proteinExistence type="predicted"/>
<feature type="signal peptide" evidence="3">
    <location>
        <begin position="1"/>
        <end position="21"/>
    </location>
</feature>
<evidence type="ECO:0000259" key="4">
    <source>
        <dbReference type="Pfam" id="PF00149"/>
    </source>
</evidence>
<dbReference type="InterPro" id="IPR004843">
    <property type="entry name" value="Calcineurin-like_PHP"/>
</dbReference>
<evidence type="ECO:0000313" key="5">
    <source>
        <dbReference type="EMBL" id="GAL78894.1"/>
    </source>
</evidence>
<dbReference type="GO" id="GO:0016787">
    <property type="term" value="F:hydrolase activity"/>
    <property type="evidence" value="ECO:0007669"/>
    <property type="project" value="UniProtKB-KW"/>
</dbReference>
<dbReference type="AlphaFoldDB" id="A0A090WU34"/>
<accession>A0A090WU34</accession>
<dbReference type="InterPro" id="IPR051558">
    <property type="entry name" value="Metallophosphoesterase_PAP"/>
</dbReference>
<comment type="caution">
    <text evidence="5">The sequence shown here is derived from an EMBL/GenBank/DDBJ whole genome shotgun (WGS) entry which is preliminary data.</text>
</comment>
<dbReference type="Pfam" id="PF00149">
    <property type="entry name" value="Metallophos"/>
    <property type="match status" value="1"/>
</dbReference>
<name>A0A090WU34_9FLAO</name>
<feature type="domain" description="Calcineurin-like phosphoesterase" evidence="4">
    <location>
        <begin position="47"/>
        <end position="295"/>
    </location>
</feature>
<evidence type="ECO:0000313" key="6">
    <source>
        <dbReference type="Proteomes" id="UP000029643"/>
    </source>
</evidence>
<dbReference type="InterPro" id="IPR029052">
    <property type="entry name" value="Metallo-depent_PP-like"/>
</dbReference>